<dbReference type="OrthoDB" id="5979495at2759"/>
<dbReference type="GeneID" id="116307096"/>
<dbReference type="InterPro" id="IPR038050">
    <property type="entry name" value="Neuro_actylchol_rec"/>
</dbReference>
<keyword evidence="3 5" id="KW-1133">Transmembrane helix</keyword>
<dbReference type="PROSITE" id="PS00236">
    <property type="entry name" value="NEUROTR_ION_CHANNEL"/>
    <property type="match status" value="1"/>
</dbReference>
<feature type="compositionally biased region" description="Basic and acidic residues" evidence="6">
    <location>
        <begin position="404"/>
        <end position="414"/>
    </location>
</feature>
<dbReference type="AlphaFoldDB" id="A0A6P8J0V1"/>
<feature type="transmembrane region" description="Helical" evidence="5">
    <location>
        <begin position="174"/>
        <end position="197"/>
    </location>
</feature>
<dbReference type="PRINTS" id="PR00252">
    <property type="entry name" value="NRIONCHANNEL"/>
</dbReference>
<dbReference type="Pfam" id="PF02932">
    <property type="entry name" value="Neur_chan_memb"/>
    <property type="match status" value="1"/>
</dbReference>
<feature type="compositionally biased region" description="Basic and acidic residues" evidence="6">
    <location>
        <begin position="510"/>
        <end position="526"/>
    </location>
</feature>
<dbReference type="KEGG" id="aten:116307096"/>
<comment type="subcellular location">
    <subcellularLocation>
        <location evidence="1">Membrane</location>
        <topology evidence="1">Multi-pass membrane protein</topology>
    </subcellularLocation>
</comment>
<evidence type="ECO:0000259" key="8">
    <source>
        <dbReference type="Pfam" id="PF02932"/>
    </source>
</evidence>
<feature type="compositionally biased region" description="Basic and acidic residues" evidence="6">
    <location>
        <begin position="423"/>
        <end position="432"/>
    </location>
</feature>
<feature type="transmembrane region" description="Helical" evidence="5">
    <location>
        <begin position="209"/>
        <end position="228"/>
    </location>
</feature>
<keyword evidence="5" id="KW-0406">Ion transport</keyword>
<organism evidence="9 10">
    <name type="scientific">Actinia tenebrosa</name>
    <name type="common">Australian red waratah sea anemone</name>
    <dbReference type="NCBI Taxonomy" id="6105"/>
    <lineage>
        <taxon>Eukaryota</taxon>
        <taxon>Metazoa</taxon>
        <taxon>Cnidaria</taxon>
        <taxon>Anthozoa</taxon>
        <taxon>Hexacorallia</taxon>
        <taxon>Actiniaria</taxon>
        <taxon>Actiniidae</taxon>
        <taxon>Actinia</taxon>
    </lineage>
</organism>
<evidence type="ECO:0000256" key="3">
    <source>
        <dbReference type="ARBA" id="ARBA00022989"/>
    </source>
</evidence>
<dbReference type="GO" id="GO:0005230">
    <property type="term" value="F:extracellular ligand-gated monoatomic ion channel activity"/>
    <property type="evidence" value="ECO:0007669"/>
    <property type="project" value="InterPro"/>
</dbReference>
<gene>
    <name evidence="10" type="primary">LOC116307096</name>
</gene>
<dbReference type="InParanoid" id="A0A6P8J0V1"/>
<dbReference type="InterPro" id="IPR006201">
    <property type="entry name" value="Neur_channel"/>
</dbReference>
<dbReference type="SUPFAM" id="SSF63712">
    <property type="entry name" value="Nicotinic receptor ligand binding domain-like"/>
    <property type="match status" value="1"/>
</dbReference>
<feature type="transmembrane region" description="Helical" evidence="5">
    <location>
        <begin position="240"/>
        <end position="261"/>
    </location>
</feature>
<evidence type="ECO:0000256" key="5">
    <source>
        <dbReference type="RuleBase" id="RU000687"/>
    </source>
</evidence>
<evidence type="ECO:0000256" key="4">
    <source>
        <dbReference type="ARBA" id="ARBA00023136"/>
    </source>
</evidence>
<feature type="non-terminal residue" evidence="10">
    <location>
        <position position="1"/>
    </location>
</feature>
<evidence type="ECO:0000313" key="9">
    <source>
        <dbReference type="Proteomes" id="UP000515163"/>
    </source>
</evidence>
<name>A0A6P8J0V1_ACTTE</name>
<keyword evidence="9" id="KW-1185">Reference proteome</keyword>
<dbReference type="GO" id="GO:0016020">
    <property type="term" value="C:membrane"/>
    <property type="evidence" value="ECO:0007669"/>
    <property type="project" value="UniProtKB-SubCell"/>
</dbReference>
<dbReference type="Gene3D" id="1.20.58.390">
    <property type="entry name" value="Neurotransmitter-gated ion-channel transmembrane domain"/>
    <property type="match status" value="1"/>
</dbReference>
<sequence length="624" mass="70790">DMKKEEISINIWQRQYWYDNRLAWKPSEHENIIQLGVFLKEIWTPDIYLYYSSGKVNKFGKDFPGGLPFSAQISSSGVLFFSQPTTIYAPCEVDVGFYPFDDQICKLTFGTWSQDASVVRMLLYEGGFDMTSYLNHNEWEIVSVKPSTQTVQLGSSENGHAIVVYTIHLRRHALFYMINYILPSIIIAILSLLLFLIPPEVGKRMEAGINLLLCLSVYLMLVNSKMPLSSKSFPLLTKFYGCTIMILVVSLCCSCWVYSYYFMNPSGWDIYHLPSLLEKVIFNFLGPALNLPRKSRPLQHSSNPCNIDVKGHENQALDENQIYGLELKGAAEANTDQSKSEKRLTQSSSSLVDEAVSVDNKEQERELSKEECSAVKDACDSGHDEEKAVKSSLVDETLSVNDTIKKEGNRREEECSTVACDSNHGEEEDRSSLDPSMKKKKKKKTKKNLQKKEEECSTVVCESNHGEEEDGSSLDPSMKKKKKTKKKKKNASKIIQRTIAVKRITGSFDQHIKESSRGQDDGDDNRNNGQDKNLREEEHATETLFSELTVVTPVPSDFPPGQDRHLLYLAQSSKQKDQKFENTERWKLAAIILDRFFSILLVLSIVVSFLACFLSSPRVRMGLI</sequence>
<dbReference type="PANTHER" id="PTHR18945">
    <property type="entry name" value="NEUROTRANSMITTER GATED ION CHANNEL"/>
    <property type="match status" value="1"/>
</dbReference>
<dbReference type="Pfam" id="PF02931">
    <property type="entry name" value="Neur_chan_LBD"/>
    <property type="match status" value="1"/>
</dbReference>
<dbReference type="InterPro" id="IPR006029">
    <property type="entry name" value="Neurotrans-gated_channel_TM"/>
</dbReference>
<feature type="domain" description="Neurotransmitter-gated ion-channel ligand-binding" evidence="7">
    <location>
        <begin position="2"/>
        <end position="172"/>
    </location>
</feature>
<dbReference type="SUPFAM" id="SSF90112">
    <property type="entry name" value="Neurotransmitter-gated ion-channel transmembrane pore"/>
    <property type="match status" value="1"/>
</dbReference>
<feature type="compositionally biased region" description="Basic residues" evidence="6">
    <location>
        <begin position="438"/>
        <end position="449"/>
    </location>
</feature>
<dbReference type="CDD" id="cd19051">
    <property type="entry name" value="LGIC_TM_cation"/>
    <property type="match status" value="1"/>
</dbReference>
<dbReference type="Proteomes" id="UP000515163">
    <property type="component" value="Unplaced"/>
</dbReference>
<comment type="similarity">
    <text evidence="5">Belongs to the ligand-gated ion channel (TC 1.A.9) family.</text>
</comment>
<protein>
    <submittedName>
        <fullName evidence="10">Neuronal acetylcholine receptor subunit alpha-6-like</fullName>
    </submittedName>
</protein>
<keyword evidence="5" id="KW-0813">Transport</keyword>
<dbReference type="InterPro" id="IPR006202">
    <property type="entry name" value="Neur_chan_lig-bd"/>
</dbReference>
<reference evidence="10" key="1">
    <citation type="submission" date="2025-08" db="UniProtKB">
        <authorList>
            <consortium name="RefSeq"/>
        </authorList>
    </citation>
    <scope>IDENTIFICATION</scope>
    <source>
        <tissue evidence="10">Tentacle</tissue>
    </source>
</reference>
<feature type="domain" description="Neurotransmitter-gated ion-channel transmembrane" evidence="8">
    <location>
        <begin position="181"/>
        <end position="407"/>
    </location>
</feature>
<dbReference type="RefSeq" id="XP_031573104.1">
    <property type="nucleotide sequence ID" value="XM_031717244.1"/>
</dbReference>
<feature type="compositionally biased region" description="Basic residues" evidence="6">
    <location>
        <begin position="479"/>
        <end position="491"/>
    </location>
</feature>
<keyword evidence="5" id="KW-0407">Ion channel</keyword>
<dbReference type="InterPro" id="IPR036734">
    <property type="entry name" value="Neur_chan_lig-bd_sf"/>
</dbReference>
<dbReference type="InterPro" id="IPR036719">
    <property type="entry name" value="Neuro-gated_channel_TM_sf"/>
</dbReference>
<feature type="transmembrane region" description="Helical" evidence="5">
    <location>
        <begin position="596"/>
        <end position="616"/>
    </location>
</feature>
<evidence type="ECO:0000259" key="7">
    <source>
        <dbReference type="Pfam" id="PF02931"/>
    </source>
</evidence>
<feature type="region of interest" description="Disordered" evidence="6">
    <location>
        <begin position="404"/>
        <end position="537"/>
    </location>
</feature>
<feature type="region of interest" description="Disordered" evidence="6">
    <location>
        <begin position="333"/>
        <end position="369"/>
    </location>
</feature>
<dbReference type="GO" id="GO:0004888">
    <property type="term" value="F:transmembrane signaling receptor activity"/>
    <property type="evidence" value="ECO:0007669"/>
    <property type="project" value="InterPro"/>
</dbReference>
<evidence type="ECO:0000256" key="2">
    <source>
        <dbReference type="ARBA" id="ARBA00022692"/>
    </source>
</evidence>
<dbReference type="InterPro" id="IPR018000">
    <property type="entry name" value="Neurotransmitter_ion_chnl_CS"/>
</dbReference>
<feature type="compositionally biased region" description="Basic and acidic residues" evidence="6">
    <location>
        <begin position="359"/>
        <end position="369"/>
    </location>
</feature>
<evidence type="ECO:0000256" key="1">
    <source>
        <dbReference type="ARBA" id="ARBA00004141"/>
    </source>
</evidence>
<dbReference type="Gene3D" id="2.70.170.10">
    <property type="entry name" value="Neurotransmitter-gated ion-channel ligand-binding domain"/>
    <property type="match status" value="1"/>
</dbReference>
<evidence type="ECO:0000313" key="10">
    <source>
        <dbReference type="RefSeq" id="XP_031573104.1"/>
    </source>
</evidence>
<accession>A0A6P8J0V1</accession>
<keyword evidence="4 5" id="KW-0472">Membrane</keyword>
<proteinExistence type="inferred from homology"/>
<keyword evidence="2 5" id="KW-0812">Transmembrane</keyword>
<evidence type="ECO:0000256" key="6">
    <source>
        <dbReference type="SAM" id="MobiDB-lite"/>
    </source>
</evidence>